<dbReference type="Proteomes" id="UP000093510">
    <property type="component" value="Unassembled WGS sequence"/>
</dbReference>
<dbReference type="OrthoDB" id="1360972at2"/>
<reference evidence="3 4" key="1">
    <citation type="submission" date="2016-03" db="EMBL/GenBank/DDBJ databases">
        <authorList>
            <person name="Ploux O."/>
        </authorList>
    </citation>
    <scope>NUCLEOTIDE SEQUENCE [LARGE SCALE GENOMIC DNA]</scope>
    <source>
        <strain evidence="3 4">LPB0076</strain>
    </source>
</reference>
<keyword evidence="2" id="KW-0732">Signal</keyword>
<evidence type="ECO:0000256" key="2">
    <source>
        <dbReference type="SAM" id="SignalP"/>
    </source>
</evidence>
<feature type="compositionally biased region" description="Basic and acidic residues" evidence="1">
    <location>
        <begin position="107"/>
        <end position="118"/>
    </location>
</feature>
<comment type="caution">
    <text evidence="3">The sequence shown here is derived from an EMBL/GenBank/DDBJ whole genome shotgun (WGS) entry which is preliminary data.</text>
</comment>
<feature type="compositionally biased region" description="Polar residues" evidence="1">
    <location>
        <begin position="97"/>
        <end position="106"/>
    </location>
</feature>
<gene>
    <name evidence="3" type="ORF">LPBF_07595</name>
</gene>
<dbReference type="AlphaFoldDB" id="A0A1B9E0L0"/>
<dbReference type="EMBL" id="LVEP01000028">
    <property type="protein sequence ID" value="OCB75464.1"/>
    <property type="molecule type" value="Genomic_DNA"/>
</dbReference>
<proteinExistence type="predicted"/>
<dbReference type="RefSeq" id="WP_066334613.1">
    <property type="nucleotide sequence ID" value="NZ_CP017688.1"/>
</dbReference>
<name>A0A1B9E0L0_9FLAO</name>
<feature type="region of interest" description="Disordered" evidence="1">
    <location>
        <begin position="97"/>
        <end position="118"/>
    </location>
</feature>
<organism evidence="3 4">
    <name type="scientific">Flavobacterium crassostreae</name>
    <dbReference type="NCBI Taxonomy" id="1763534"/>
    <lineage>
        <taxon>Bacteria</taxon>
        <taxon>Pseudomonadati</taxon>
        <taxon>Bacteroidota</taxon>
        <taxon>Flavobacteriia</taxon>
        <taxon>Flavobacteriales</taxon>
        <taxon>Flavobacteriaceae</taxon>
        <taxon>Flavobacterium</taxon>
    </lineage>
</organism>
<protein>
    <submittedName>
        <fullName evidence="3">Uncharacterized protein</fullName>
    </submittedName>
</protein>
<sequence length="153" mass="17313">MKSTLLTSVLFFLLSFNSITAQYRNSGYSANGYDRNNRQSQLGKLDQDMDQNKPKEIPVEVTVAKIMDGMKSTLNLDALQEIAIANVLTESIHSQGVLSKNNSNAEQKAKEAEALSETTDRKIKAFLNPDQIEKFKNMKVESEISNQKRRRNR</sequence>
<keyword evidence="4" id="KW-1185">Reference proteome</keyword>
<feature type="signal peptide" evidence="2">
    <location>
        <begin position="1"/>
        <end position="21"/>
    </location>
</feature>
<dbReference type="STRING" id="1763534.GCA_001831475_01355"/>
<accession>A0A1B9E0L0</accession>
<evidence type="ECO:0000256" key="1">
    <source>
        <dbReference type="SAM" id="MobiDB-lite"/>
    </source>
</evidence>
<feature type="chain" id="PRO_5008625012" evidence="2">
    <location>
        <begin position="22"/>
        <end position="153"/>
    </location>
</feature>
<evidence type="ECO:0000313" key="4">
    <source>
        <dbReference type="Proteomes" id="UP000093510"/>
    </source>
</evidence>
<evidence type="ECO:0000313" key="3">
    <source>
        <dbReference type="EMBL" id="OCB75464.1"/>
    </source>
</evidence>